<dbReference type="Proteomes" id="UP000254978">
    <property type="component" value="Unassembled WGS sequence"/>
</dbReference>
<evidence type="ECO:0000313" key="2">
    <source>
        <dbReference type="Proteomes" id="UP000254978"/>
    </source>
</evidence>
<name>A0A378TJC0_9MYCO</name>
<proteinExistence type="predicted"/>
<evidence type="ECO:0000313" key="1">
    <source>
        <dbReference type="EMBL" id="STZ60654.1"/>
    </source>
</evidence>
<dbReference type="EMBL" id="UGQT01000001">
    <property type="protein sequence ID" value="STZ60654.1"/>
    <property type="molecule type" value="Genomic_DNA"/>
</dbReference>
<gene>
    <name evidence="1" type="ORF">NCTC10821_04197</name>
</gene>
<keyword evidence="2" id="KW-1185">Reference proteome</keyword>
<dbReference type="RefSeq" id="WP_115279755.1">
    <property type="nucleotide sequence ID" value="NZ_AP022600.1"/>
</dbReference>
<protein>
    <submittedName>
        <fullName evidence="1">Uncharacterized protein</fullName>
    </submittedName>
</protein>
<dbReference type="AlphaFoldDB" id="A0A378TJC0"/>
<dbReference type="OrthoDB" id="7991726at2"/>
<sequence length="202" mass="21442">MTDDWTLHPGTGLGRLTFGMSPHEVDAYAGVYGAVESRMADRASDELVNETLALFGDGLSDEDKQAFIAAYVEQGPPSESVTETRKDSGLVLGYLADRLVEIMVPAHCPVVLGGQNLLSLGAAQALELLERANGGPGRYAGAEAAFDGLALSIDGFCVTDPAAGVRILDSDDERFPARTVMARSAPYAPENEIARFRTHSVL</sequence>
<accession>A0A378TJC0</accession>
<organism evidence="1 2">
    <name type="scientific">Mycolicibacterium tokaiense</name>
    <dbReference type="NCBI Taxonomy" id="39695"/>
    <lineage>
        <taxon>Bacteria</taxon>
        <taxon>Bacillati</taxon>
        <taxon>Actinomycetota</taxon>
        <taxon>Actinomycetes</taxon>
        <taxon>Mycobacteriales</taxon>
        <taxon>Mycobacteriaceae</taxon>
        <taxon>Mycolicibacterium</taxon>
    </lineage>
</organism>
<reference evidence="1 2" key="1">
    <citation type="submission" date="2018-06" db="EMBL/GenBank/DDBJ databases">
        <authorList>
            <consortium name="Pathogen Informatics"/>
            <person name="Doyle S."/>
        </authorList>
    </citation>
    <scope>NUCLEOTIDE SEQUENCE [LARGE SCALE GENOMIC DNA]</scope>
    <source>
        <strain evidence="1 2">NCTC10821</strain>
    </source>
</reference>